<dbReference type="InterPro" id="IPR033910">
    <property type="entry name" value="GluRS_core"/>
</dbReference>
<dbReference type="PANTHER" id="PTHR43311">
    <property type="entry name" value="GLUTAMATE--TRNA LIGASE"/>
    <property type="match status" value="1"/>
</dbReference>
<dbReference type="Pfam" id="PF01588">
    <property type="entry name" value="tRNA_bind"/>
    <property type="match status" value="1"/>
</dbReference>
<evidence type="ECO:0000256" key="5">
    <source>
        <dbReference type="ARBA" id="ARBA00022598"/>
    </source>
</evidence>
<evidence type="ECO:0000256" key="14">
    <source>
        <dbReference type="SAM" id="MobiDB-lite"/>
    </source>
</evidence>
<feature type="domain" description="TRNA-binding" evidence="16">
    <location>
        <begin position="745"/>
        <end position="848"/>
    </location>
</feature>
<name>A0ABD3M082_9STRA</name>
<dbReference type="SUPFAM" id="SSF48163">
    <property type="entry name" value="An anticodon-binding domain of class I aminoacyl-tRNA synthetases"/>
    <property type="match status" value="3"/>
</dbReference>
<dbReference type="SUPFAM" id="SSF50249">
    <property type="entry name" value="Nucleic acid-binding proteins"/>
    <property type="match status" value="1"/>
</dbReference>
<keyword evidence="7 13" id="KW-0067">ATP-binding</keyword>
<dbReference type="Gene3D" id="3.40.50.620">
    <property type="entry name" value="HUPs"/>
    <property type="match status" value="1"/>
</dbReference>
<dbReference type="EMBL" id="JALLBG020000265">
    <property type="protein sequence ID" value="KAL3757445.1"/>
    <property type="molecule type" value="Genomic_DNA"/>
</dbReference>
<evidence type="ECO:0000259" key="16">
    <source>
        <dbReference type="PROSITE" id="PS50886"/>
    </source>
</evidence>
<evidence type="ECO:0000256" key="4">
    <source>
        <dbReference type="ARBA" id="ARBA00022555"/>
    </source>
</evidence>
<dbReference type="InterPro" id="IPR002547">
    <property type="entry name" value="tRNA-bd_dom"/>
</dbReference>
<dbReference type="InterPro" id="IPR001412">
    <property type="entry name" value="aa-tRNA-synth_I_CS"/>
</dbReference>
<evidence type="ECO:0000256" key="2">
    <source>
        <dbReference type="ARBA" id="ARBA00007894"/>
    </source>
</evidence>
<dbReference type="SUPFAM" id="SSF52374">
    <property type="entry name" value="Nucleotidylyl transferase"/>
    <property type="match status" value="1"/>
</dbReference>
<dbReference type="InterPro" id="IPR020058">
    <property type="entry name" value="Glu/Gln-tRNA-synth_Ib_cat-dom"/>
</dbReference>
<evidence type="ECO:0000256" key="6">
    <source>
        <dbReference type="ARBA" id="ARBA00022741"/>
    </source>
</evidence>
<evidence type="ECO:0000313" key="18">
    <source>
        <dbReference type="Proteomes" id="UP001530293"/>
    </source>
</evidence>
<dbReference type="PROSITE" id="PS50886">
    <property type="entry name" value="TRBD"/>
    <property type="match status" value="1"/>
</dbReference>
<comment type="caution">
    <text evidence="17">The sequence shown here is derived from an EMBL/GenBank/DDBJ whole genome shotgun (WGS) entry which is preliminary data.</text>
</comment>
<evidence type="ECO:0000256" key="7">
    <source>
        <dbReference type="ARBA" id="ARBA00022840"/>
    </source>
</evidence>
<dbReference type="GO" id="GO:0000049">
    <property type="term" value="F:tRNA binding"/>
    <property type="evidence" value="ECO:0007669"/>
    <property type="project" value="UniProtKB-UniRule"/>
</dbReference>
<gene>
    <name evidence="17" type="ORF">ACHAWU_006652</name>
</gene>
<organism evidence="17 18">
    <name type="scientific">Discostella pseudostelligera</name>
    <dbReference type="NCBI Taxonomy" id="259834"/>
    <lineage>
        <taxon>Eukaryota</taxon>
        <taxon>Sar</taxon>
        <taxon>Stramenopiles</taxon>
        <taxon>Ochrophyta</taxon>
        <taxon>Bacillariophyta</taxon>
        <taxon>Coscinodiscophyceae</taxon>
        <taxon>Thalassiosirophycidae</taxon>
        <taxon>Stephanodiscales</taxon>
        <taxon>Stephanodiscaceae</taxon>
        <taxon>Discostella</taxon>
    </lineage>
</organism>
<dbReference type="FunFam" id="3.40.50.620:FF:000045">
    <property type="entry name" value="Glutamate--tRNA ligase, mitochondrial"/>
    <property type="match status" value="1"/>
</dbReference>
<keyword evidence="8 12" id="KW-0694">RNA-binding</keyword>
<dbReference type="Pfam" id="PF00749">
    <property type="entry name" value="tRNA-synt_1c"/>
    <property type="match status" value="1"/>
</dbReference>
<dbReference type="CDD" id="cd02799">
    <property type="entry name" value="tRNA_bind_EMAP-II_like"/>
    <property type="match status" value="1"/>
</dbReference>
<feature type="signal peptide" evidence="15">
    <location>
        <begin position="1"/>
        <end position="24"/>
    </location>
</feature>
<comment type="similarity">
    <text evidence="2">Belongs to the class-I aminoacyl-tRNA synthetase family. Glutamate--tRNA ligase type 1 subfamily.</text>
</comment>
<dbReference type="Pfam" id="PF19269">
    <property type="entry name" value="Anticodon_2"/>
    <property type="match status" value="1"/>
</dbReference>
<keyword evidence="6 13" id="KW-0547">Nucleotide-binding</keyword>
<dbReference type="EC" id="6.1.1.17" evidence="3"/>
<dbReference type="CDD" id="cd00808">
    <property type="entry name" value="GluRS_core"/>
    <property type="match status" value="1"/>
</dbReference>
<feature type="region of interest" description="Disordered" evidence="14">
    <location>
        <begin position="60"/>
        <end position="82"/>
    </location>
</feature>
<dbReference type="InterPro" id="IPR014729">
    <property type="entry name" value="Rossmann-like_a/b/a_fold"/>
</dbReference>
<evidence type="ECO:0000256" key="11">
    <source>
        <dbReference type="ARBA" id="ARBA00030865"/>
    </source>
</evidence>
<reference evidence="17 18" key="1">
    <citation type="submission" date="2024-10" db="EMBL/GenBank/DDBJ databases">
        <title>Updated reference genomes for cyclostephanoid diatoms.</title>
        <authorList>
            <person name="Roberts W.R."/>
            <person name="Alverson A.J."/>
        </authorList>
    </citation>
    <scope>NUCLEOTIDE SEQUENCE [LARGE SCALE GENOMIC DNA]</scope>
    <source>
        <strain evidence="17 18">AJA232-27</strain>
    </source>
</reference>
<evidence type="ECO:0000256" key="10">
    <source>
        <dbReference type="ARBA" id="ARBA00023146"/>
    </source>
</evidence>
<dbReference type="FunFam" id="2.40.50.140:FF:000225">
    <property type="entry name" value="tyrosine--tRNA ligase, cytoplasmic"/>
    <property type="match status" value="1"/>
</dbReference>
<evidence type="ECO:0000256" key="1">
    <source>
        <dbReference type="ARBA" id="ARBA00004173"/>
    </source>
</evidence>
<feature type="region of interest" description="Disordered" evidence="14">
    <location>
        <begin position="686"/>
        <end position="737"/>
    </location>
</feature>
<evidence type="ECO:0000256" key="9">
    <source>
        <dbReference type="ARBA" id="ARBA00022917"/>
    </source>
</evidence>
<dbReference type="PROSITE" id="PS00178">
    <property type="entry name" value="AA_TRNA_LIGASE_I"/>
    <property type="match status" value="1"/>
</dbReference>
<dbReference type="Gene3D" id="1.10.10.350">
    <property type="match status" value="1"/>
</dbReference>
<dbReference type="GO" id="GO:0006412">
    <property type="term" value="P:translation"/>
    <property type="evidence" value="ECO:0007669"/>
    <property type="project" value="UniProtKB-KW"/>
</dbReference>
<evidence type="ECO:0000256" key="12">
    <source>
        <dbReference type="PROSITE-ProRule" id="PRU00209"/>
    </source>
</evidence>
<dbReference type="Proteomes" id="UP001530293">
    <property type="component" value="Unassembled WGS sequence"/>
</dbReference>
<protein>
    <recommendedName>
        <fullName evidence="3">glutamate--tRNA ligase</fullName>
        <ecNumber evidence="3">6.1.1.17</ecNumber>
    </recommendedName>
    <alternativeName>
        <fullName evidence="11">Glutamyl-tRNA synthetase</fullName>
    </alternativeName>
</protein>
<dbReference type="InterPro" id="IPR049940">
    <property type="entry name" value="GluQ/Sye"/>
</dbReference>
<dbReference type="GO" id="GO:0004818">
    <property type="term" value="F:glutamate-tRNA ligase activity"/>
    <property type="evidence" value="ECO:0007669"/>
    <property type="project" value="UniProtKB-EC"/>
</dbReference>
<dbReference type="InterPro" id="IPR004527">
    <property type="entry name" value="Glu-tRNA-ligase_bac/mito"/>
</dbReference>
<proteinExistence type="inferred from homology"/>
<dbReference type="NCBIfam" id="TIGR00464">
    <property type="entry name" value="gltX_bact"/>
    <property type="match status" value="1"/>
</dbReference>
<feature type="compositionally biased region" description="Low complexity" evidence="14">
    <location>
        <begin position="712"/>
        <end position="733"/>
    </location>
</feature>
<keyword evidence="9 13" id="KW-0648">Protein biosynthesis</keyword>
<dbReference type="PANTHER" id="PTHR43311:SF2">
    <property type="entry name" value="GLUTAMATE--TRNA LIGASE, MITOCHONDRIAL-RELATED"/>
    <property type="match status" value="1"/>
</dbReference>
<keyword evidence="4 12" id="KW-0820">tRNA-binding</keyword>
<keyword evidence="15" id="KW-0732">Signal</keyword>
<accession>A0ABD3M082</accession>
<dbReference type="InterPro" id="IPR045462">
    <property type="entry name" value="aa-tRNA-synth_I_cd-bd"/>
</dbReference>
<feature type="chain" id="PRO_5044871985" description="glutamate--tRNA ligase" evidence="15">
    <location>
        <begin position="25"/>
        <end position="913"/>
    </location>
</feature>
<dbReference type="PRINTS" id="PR00987">
    <property type="entry name" value="TRNASYNTHGLU"/>
</dbReference>
<feature type="compositionally biased region" description="Basic and acidic residues" evidence="14">
    <location>
        <begin position="699"/>
        <end position="709"/>
    </location>
</feature>
<evidence type="ECO:0000256" key="3">
    <source>
        <dbReference type="ARBA" id="ARBA00012835"/>
    </source>
</evidence>
<keyword evidence="5 13" id="KW-0436">Ligase</keyword>
<dbReference type="HAMAP" id="MF_00022">
    <property type="entry name" value="Glu_tRNA_synth_type1"/>
    <property type="match status" value="1"/>
</dbReference>
<sequence>MKLIMAASTLVILGASSTRSGVMAFSRAPALQQQRRAAAIISTSYRLPFSSTSDGVVGSSNNIAGVGHRRRRSRPDTSSLKQKASMIPGYFDGALLMASTTEDQTATMISDSTGEEEMKKLFPNAGKNVLELPPRMRFAPSPTGSLHVGGARTALYNWLVAKKGQMDYGKDTESAFVLRVEDTDVARSTKESENSVLADLTWLGLHWDEGPDMPLAKYGPYRQSERDALYSKIAQTLIDEGKAYPCFCTPEELEEMKARMEAQGIPPRYDGTWRDADPKVVAEKIAAGTPYTVRFKVPPGARVVIDDAVRGTVSWDAEATVGDFILLRSSGIPVYNFCVAVDDACMGITTVIRAEEHLTNTLRQGLILDALGAPRPRYAHCSLILGEDKQKLSKRHGATSCNQFRLDGFLPDAMINYLALLGWNDGTDNEIFTRDELIEAFDINRIVKSPSVFDMDKLKWVNSQHLKKMKVEDILHLVEEQLHAKDMIKTDGADEKKVRDFVFASTALAKQMMETLQDAATNAQEVLGYNLPSSYEDLSDGSEAKEMIRQGNFYGISMKLLEMYESNTFPMPNSNNFLAAFVDESNGMAIVEDTQVGGGDDATSYPQQYKSTMKLMAKEMNVKGKNLFHPVRLALTGEMSGQDVTKQLSLLAMAVQEGSVVNAESAGVVPFESRMERLKTFCDTIPQEFRAPPATKEGGGGEHGSESVTKDSAAASASSTAESTATSSSASSSIDDPLVSYTGPPISALDIRVGKIVKVWTHEEADKLFCEEIDVGEDQPRQIASGLRPYMSASDLENRMVLVLCNLKERKLAGFPSHGMVLCASNEDHSVVKLVSVPVDAKIGERVTVPGVPTLEGDSGEPYAENKIGKQKVFEKIAPYLKTSEYGVPEFCGRPLMTSAGVCTSPIANGSVS</sequence>
<keyword evidence="10 13" id="KW-0030">Aminoacyl-tRNA synthetase</keyword>
<evidence type="ECO:0000313" key="17">
    <source>
        <dbReference type="EMBL" id="KAL3757445.1"/>
    </source>
</evidence>
<dbReference type="GO" id="GO:0005739">
    <property type="term" value="C:mitochondrion"/>
    <property type="evidence" value="ECO:0007669"/>
    <property type="project" value="UniProtKB-SubCell"/>
</dbReference>
<evidence type="ECO:0000256" key="8">
    <source>
        <dbReference type="ARBA" id="ARBA00022884"/>
    </source>
</evidence>
<dbReference type="InterPro" id="IPR000924">
    <property type="entry name" value="Glu/Gln-tRNA-synth"/>
</dbReference>
<dbReference type="InterPro" id="IPR020751">
    <property type="entry name" value="aa-tRNA-synth_I_codon-bd_sub2"/>
</dbReference>
<evidence type="ECO:0000256" key="13">
    <source>
        <dbReference type="RuleBase" id="RU363037"/>
    </source>
</evidence>
<dbReference type="GO" id="GO:0005524">
    <property type="term" value="F:ATP binding"/>
    <property type="evidence" value="ECO:0007669"/>
    <property type="project" value="UniProtKB-KW"/>
</dbReference>
<comment type="subcellular location">
    <subcellularLocation>
        <location evidence="1">Mitochondrion</location>
    </subcellularLocation>
</comment>
<evidence type="ECO:0000256" key="15">
    <source>
        <dbReference type="SAM" id="SignalP"/>
    </source>
</evidence>
<dbReference type="AlphaFoldDB" id="A0ABD3M082"/>
<dbReference type="InterPro" id="IPR012340">
    <property type="entry name" value="NA-bd_OB-fold"/>
</dbReference>
<dbReference type="Gene3D" id="2.40.50.140">
    <property type="entry name" value="Nucleic acid-binding proteins"/>
    <property type="match status" value="1"/>
</dbReference>
<dbReference type="InterPro" id="IPR008925">
    <property type="entry name" value="aa_tRNA-synth_I_cd-bd_sf"/>
</dbReference>
<keyword evidence="18" id="KW-1185">Reference proteome</keyword>